<dbReference type="PROSITE" id="PS50943">
    <property type="entry name" value="HTH_CROC1"/>
    <property type="match status" value="1"/>
</dbReference>
<dbReference type="InterPro" id="IPR001387">
    <property type="entry name" value="Cro/C1-type_HTH"/>
</dbReference>
<keyword evidence="2" id="KW-1133">Transmembrane helix</keyword>
<dbReference type="EMBL" id="JAJCIS010000009">
    <property type="protein sequence ID" value="MCB7388179.1"/>
    <property type="molecule type" value="Genomic_DNA"/>
</dbReference>
<comment type="caution">
    <text evidence="4">The sequence shown here is derived from an EMBL/GenBank/DDBJ whole genome shotgun (WGS) entry which is preliminary data.</text>
</comment>
<dbReference type="InterPro" id="IPR010982">
    <property type="entry name" value="Lambda_DNA-bd_dom_sf"/>
</dbReference>
<dbReference type="SUPFAM" id="SSF47413">
    <property type="entry name" value="lambda repressor-like DNA-binding domains"/>
    <property type="match status" value="1"/>
</dbReference>
<protein>
    <submittedName>
        <fullName evidence="4">Helix-turn-helix domain-containing protein</fullName>
    </submittedName>
</protein>
<evidence type="ECO:0000256" key="2">
    <source>
        <dbReference type="SAM" id="Phobius"/>
    </source>
</evidence>
<keyword evidence="2" id="KW-0812">Transmembrane</keyword>
<feature type="domain" description="HTH cro/C1-type" evidence="3">
    <location>
        <begin position="7"/>
        <end position="61"/>
    </location>
</feature>
<gene>
    <name evidence="4" type="ORF">LIZ65_12880</name>
</gene>
<accession>A0ABS8DKB1</accession>
<reference evidence="4 5" key="1">
    <citation type="submission" date="2021-10" db="EMBL/GenBank/DDBJ databases">
        <title>Collection of gut derived symbiotic bacterial strains cultured from healthy donors.</title>
        <authorList>
            <person name="Lin H."/>
            <person name="Littmann E."/>
            <person name="Kohout C."/>
            <person name="Pamer E.G."/>
        </authorList>
    </citation>
    <scope>NUCLEOTIDE SEQUENCE [LARGE SCALE GENOMIC DNA]</scope>
    <source>
        <strain evidence="4 5">DFI.1.165</strain>
    </source>
</reference>
<evidence type="ECO:0000256" key="1">
    <source>
        <dbReference type="ARBA" id="ARBA00023125"/>
    </source>
</evidence>
<keyword evidence="5" id="KW-1185">Reference proteome</keyword>
<keyword evidence="2" id="KW-0472">Membrane</keyword>
<dbReference type="PANTHER" id="PTHR46558:SF11">
    <property type="entry name" value="HTH-TYPE TRANSCRIPTIONAL REGULATOR XRE"/>
    <property type="match status" value="1"/>
</dbReference>
<feature type="transmembrane region" description="Helical" evidence="2">
    <location>
        <begin position="85"/>
        <end position="104"/>
    </location>
</feature>
<dbReference type="SMART" id="SM00530">
    <property type="entry name" value="HTH_XRE"/>
    <property type="match status" value="1"/>
</dbReference>
<organism evidence="4 5">
    <name type="scientific">Bariatricus massiliensis</name>
    <dbReference type="NCBI Taxonomy" id="1745713"/>
    <lineage>
        <taxon>Bacteria</taxon>
        <taxon>Bacillati</taxon>
        <taxon>Bacillota</taxon>
        <taxon>Clostridia</taxon>
        <taxon>Lachnospirales</taxon>
        <taxon>Lachnospiraceae</taxon>
        <taxon>Bariatricus</taxon>
    </lineage>
</organism>
<feature type="transmembrane region" description="Helical" evidence="2">
    <location>
        <begin position="124"/>
        <end position="147"/>
    </location>
</feature>
<proteinExistence type="predicted"/>
<evidence type="ECO:0000313" key="4">
    <source>
        <dbReference type="EMBL" id="MCB7388179.1"/>
    </source>
</evidence>
<evidence type="ECO:0000259" key="3">
    <source>
        <dbReference type="PROSITE" id="PS50943"/>
    </source>
</evidence>
<evidence type="ECO:0000313" key="5">
    <source>
        <dbReference type="Proteomes" id="UP001299546"/>
    </source>
</evidence>
<dbReference type="Gene3D" id="1.10.260.40">
    <property type="entry name" value="lambda repressor-like DNA-binding domains"/>
    <property type="match status" value="1"/>
</dbReference>
<name>A0ABS8DKB1_9FIRM</name>
<dbReference type="Proteomes" id="UP001299546">
    <property type="component" value="Unassembled WGS sequence"/>
</dbReference>
<dbReference type="PANTHER" id="PTHR46558">
    <property type="entry name" value="TRACRIPTIONAL REGULATORY PROTEIN-RELATED-RELATED"/>
    <property type="match status" value="1"/>
</dbReference>
<dbReference type="CDD" id="cd00093">
    <property type="entry name" value="HTH_XRE"/>
    <property type="match status" value="1"/>
</dbReference>
<keyword evidence="1" id="KW-0238">DNA-binding</keyword>
<sequence>MEFNEKLQELRKTKGMTQEELANELYVSRTAISKWESGKGYPNIDSLRAISKFFLVSLDDLLSSEEILDAAETELKSKVHKLKDIVFGTLDCSLIMFFFFPFFGQKRDGIIDQVSLINFTECETYIKVPYIIGLIAIVLLGFLTLALQNYNNRIWLQNKSKISLLLSAMLTMFFIMSTEPYAAGFTFLFLIIKSIMLIKWA</sequence>
<dbReference type="RefSeq" id="WP_227183660.1">
    <property type="nucleotide sequence ID" value="NZ_JAJCIQ010000009.1"/>
</dbReference>
<dbReference type="Pfam" id="PF01381">
    <property type="entry name" value="HTH_3"/>
    <property type="match status" value="1"/>
</dbReference>